<dbReference type="InterPro" id="IPR050091">
    <property type="entry name" value="PKS_NRPS_Biosynth_Enz"/>
</dbReference>
<dbReference type="Gene3D" id="3.40.366.10">
    <property type="entry name" value="Malonyl-Coenzyme A Acyl Carrier Protein, domain 2"/>
    <property type="match status" value="1"/>
</dbReference>
<dbReference type="SMART" id="SM00825">
    <property type="entry name" value="PKS_KS"/>
    <property type="match status" value="1"/>
</dbReference>
<evidence type="ECO:0000313" key="12">
    <source>
        <dbReference type="Proteomes" id="UP000554965"/>
    </source>
</evidence>
<dbReference type="InterPro" id="IPR049551">
    <property type="entry name" value="PKS_DH_C"/>
</dbReference>
<dbReference type="InterPro" id="IPR001227">
    <property type="entry name" value="Ac_transferase_dom_sf"/>
</dbReference>
<dbReference type="GO" id="GO:0005886">
    <property type="term" value="C:plasma membrane"/>
    <property type="evidence" value="ECO:0007669"/>
    <property type="project" value="TreeGrafter"/>
</dbReference>
<gene>
    <name evidence="11" type="primary">ppsC</name>
    <name evidence="11" type="ORF">MSIMFB_01843</name>
</gene>
<dbReference type="Pfam" id="PF00698">
    <property type="entry name" value="Acyl_transf_1"/>
    <property type="match status" value="1"/>
</dbReference>
<dbReference type="GO" id="GO:0004312">
    <property type="term" value="F:fatty acid synthase activity"/>
    <property type="evidence" value="ECO:0007669"/>
    <property type="project" value="TreeGrafter"/>
</dbReference>
<dbReference type="CDD" id="cd05195">
    <property type="entry name" value="enoyl_red"/>
    <property type="match status" value="1"/>
</dbReference>
<dbReference type="Gene3D" id="3.10.129.110">
    <property type="entry name" value="Polyketide synthase dehydratase"/>
    <property type="match status" value="1"/>
</dbReference>
<dbReference type="InterPro" id="IPR006162">
    <property type="entry name" value="Ppantetheine_attach_site"/>
</dbReference>
<dbReference type="InterPro" id="IPR032821">
    <property type="entry name" value="PKS_assoc"/>
</dbReference>
<dbReference type="Pfam" id="PF14765">
    <property type="entry name" value="PS-DH"/>
    <property type="match status" value="1"/>
</dbReference>
<evidence type="ECO:0000256" key="4">
    <source>
        <dbReference type="ARBA" id="ARBA00022857"/>
    </source>
</evidence>
<dbReference type="Gene3D" id="3.30.70.250">
    <property type="entry name" value="Malonyl-CoA ACP transacylase, ACP-binding"/>
    <property type="match status" value="1"/>
</dbReference>
<dbReference type="PROSITE" id="PS52004">
    <property type="entry name" value="KS3_2"/>
    <property type="match status" value="1"/>
</dbReference>
<reference evidence="11 12" key="1">
    <citation type="submission" date="2017-10" db="EMBL/GenBank/DDBJ databases">
        <authorList>
            <consortium name="Urmite Genomes"/>
        </authorList>
    </citation>
    <scope>NUCLEOTIDE SEQUENCE [LARGE SCALE GENOMIC DNA]</scope>
    <source>
        <strain evidence="11 12">FB-527</strain>
    </source>
</reference>
<evidence type="ECO:0000259" key="9">
    <source>
        <dbReference type="PROSITE" id="PS52004"/>
    </source>
</evidence>
<feature type="domain" description="PKS/mFAS DH" evidence="10">
    <location>
        <begin position="913"/>
        <end position="1197"/>
    </location>
</feature>
<evidence type="ECO:0000313" key="11">
    <source>
        <dbReference type="EMBL" id="SOJ54346.1"/>
    </source>
</evidence>
<dbReference type="PROSITE" id="PS52019">
    <property type="entry name" value="PKS_MFAS_DH"/>
    <property type="match status" value="1"/>
</dbReference>
<dbReference type="GO" id="GO:0004315">
    <property type="term" value="F:3-oxoacyl-[acyl-carrier-protein] synthase activity"/>
    <property type="evidence" value="ECO:0007669"/>
    <property type="project" value="UniProtKB-EC"/>
</dbReference>
<dbReference type="Pfam" id="PF21089">
    <property type="entry name" value="PKS_DH_N"/>
    <property type="match status" value="1"/>
</dbReference>
<dbReference type="InterPro" id="IPR020843">
    <property type="entry name" value="ER"/>
</dbReference>
<keyword evidence="11" id="KW-0012">Acyltransferase</keyword>
<keyword evidence="1" id="KW-0596">Phosphopantetheine</keyword>
<feature type="active site" description="Proton acceptor; for dehydratase activity" evidence="6">
    <location>
        <position position="944"/>
    </location>
</feature>
<evidence type="ECO:0000256" key="3">
    <source>
        <dbReference type="ARBA" id="ARBA00022679"/>
    </source>
</evidence>
<name>A0A7Z7IKV3_9MYCO</name>
<feature type="active site" description="Proton donor; for dehydratase activity" evidence="6">
    <location>
        <position position="1107"/>
    </location>
</feature>
<dbReference type="Pfam" id="PF16197">
    <property type="entry name" value="KAsynt_C_assoc"/>
    <property type="match status" value="1"/>
</dbReference>
<dbReference type="SMART" id="SM00829">
    <property type="entry name" value="PKS_ER"/>
    <property type="match status" value="1"/>
</dbReference>
<dbReference type="InterPro" id="IPR014043">
    <property type="entry name" value="Acyl_transferase_dom"/>
</dbReference>
<dbReference type="InterPro" id="IPR016039">
    <property type="entry name" value="Thiolase-like"/>
</dbReference>
<keyword evidence="3 11" id="KW-0808">Transferase</keyword>
<evidence type="ECO:0000259" key="8">
    <source>
        <dbReference type="PROSITE" id="PS50075"/>
    </source>
</evidence>
<dbReference type="SUPFAM" id="SSF50129">
    <property type="entry name" value="GroES-like"/>
    <property type="match status" value="1"/>
</dbReference>
<dbReference type="SMART" id="SM00826">
    <property type="entry name" value="PKS_DH"/>
    <property type="match status" value="1"/>
</dbReference>
<dbReference type="PROSITE" id="PS50075">
    <property type="entry name" value="CARRIER"/>
    <property type="match status" value="1"/>
</dbReference>
<dbReference type="Pfam" id="PF00550">
    <property type="entry name" value="PP-binding"/>
    <property type="match status" value="1"/>
</dbReference>
<dbReference type="InterPro" id="IPR049900">
    <property type="entry name" value="PKS_mFAS_DH"/>
</dbReference>
<dbReference type="InterPro" id="IPR036291">
    <property type="entry name" value="NAD(P)-bd_dom_sf"/>
</dbReference>
<feature type="compositionally biased region" description="Pro residues" evidence="7">
    <location>
        <begin position="876"/>
        <end position="889"/>
    </location>
</feature>
<dbReference type="Pfam" id="PF00109">
    <property type="entry name" value="ketoacyl-synt"/>
    <property type="match status" value="1"/>
</dbReference>
<dbReference type="Pfam" id="PF13602">
    <property type="entry name" value="ADH_zinc_N_2"/>
    <property type="match status" value="1"/>
</dbReference>
<comment type="caution">
    <text evidence="11">The sequence shown here is derived from an EMBL/GenBank/DDBJ whole genome shotgun (WGS) entry which is preliminary data.</text>
</comment>
<dbReference type="InterPro" id="IPR020841">
    <property type="entry name" value="PKS_Beta-ketoAc_synthase_dom"/>
</dbReference>
<feature type="region of interest" description="N-terminal hotdog fold" evidence="6">
    <location>
        <begin position="913"/>
        <end position="1033"/>
    </location>
</feature>
<dbReference type="GO" id="GO:0071770">
    <property type="term" value="P:DIM/DIP cell wall layer assembly"/>
    <property type="evidence" value="ECO:0007669"/>
    <property type="project" value="TreeGrafter"/>
</dbReference>
<evidence type="ECO:0000259" key="10">
    <source>
        <dbReference type="PROSITE" id="PS52019"/>
    </source>
</evidence>
<sequence>MTAATPDRRAIIAEALHKIDNLTARLEIAEKTGTEPVAVVGMGCRLPGGVNNPDEYWELLRDGRSGIVRVPPQRWDADALYTEDHTVPGTICNREGGFLTSWQPDEFDAEFFSITPREAAAMDPQQRLFLEVALEALENAGIPPHTIRGTQTSVFVGVTAYDYMLTMSGVVRPEDLDAYVLTGNAANFAAGRMAYLLGARGPAVVLDTACSSSLVAIHLACQSLRWRESDTALVGGTNLLLSPGTSIACSRWGMLSPEGQCKTFDASADGYVRSEGCGVVVLKRLSDAQRDGNRILAVVRGSAVNQDGASSGVTVPNGPAQQALLRRALTSAKLEPADIDYIEAHGTGTPLGDPIELDSLSKVFSDREGAQPLVLGSVKTNLGHLEAAAGIAGFMKTVLALGHRHIPRHLNFQQLTPHASGGVSRLRIATDGMEWPATGRPRRAGVSSFGVSGTNAHVVIEQAPDLPAPQPASSPAVSTLVVSGKTAQRVTATAAVLADWMDGAGAEIPLADVAHTLNHHRARHPKFATVVARERAQAVAGLRALAAGEPAPGTVGCNEGSGGPGTVFLYSGQGSQWAGMGRQLLADEPAFAKAIAELEPDFVAQTGFSLQQILADGQELVGIERIQPVLVAIQLALTALWRHYGVTPDVVIGHSMGEVSAAVVAGALTPAEGLKVIATRSRLMAQLAGQGAMALLELDADAAQALIADHPQLTLAVHASPRQSVIAGPPEQVDRIIGVVAAKNLLARRIEVDVASHHPIIDPILPQLRSALADLAPQPPKIPMITTVHEGPSRLLDGDYWAANLRNPVRFHQAVSEAAQSNHTFIEISPHPLLTYAITDTLGDTNAHVSGTLQRDTDDTITFHANVNATHTTRPPDTPHPPEPHPQLPNTPWQHTRHWISAGSGTPHAAHAHPLLGIGVNDPTNGTRVWECEVGPDLLWLGDHCVDDTCVLPGAAYADIALAAATDTFGPEASWMIRELSLDQLMHVTDNTLIVTTLTGDERLCRVEIRTRSATSGWIKHATATLAPATPSQPDALPCDAGEGAAVLDPDDLYQRLRAAGQQHGPAFRGIAGLAVSPSGSAHAEVRLPAAAKAGSRKFMLHPVMMDIALQTLGATQLATDLATGGTGQQATVLPVRFAGVRVHADVVDGARAIGSLTPTANPDRLVGQVVLTDADGRPLLEIDEVEMAVLQSRSGASELINRLFTLEWEPVPLDKQAGDLGALLLVADGAAADSLLTTLRERIGRCELVSGADEQVIREAITQRETQWDGIVVVHPSRATDESQPTAAQLDVARKRTLRIADIVKTVSRVGARNSPRLWIVTCGAQQLNPSDPVTLPQAQLRGIARVLTFEHPELRATLVDVDADGTLSGLVEELLADAEDDEVALRDGQRYVRRLVAAPTAGAGELADENRYITVDIDAGAAFKLEIEEAGDHDRLKVRAAKRIPPADDQVEIRIVTAALNGNDSLGVVTAIGAGVGTGPEIGQRVIAFGDGTIGSHVTMHADLVVPVPQALPDSQAAAFGFAYLKAWHSLCTVGRLAPGERVLIHSTSDGADLAAVGIATMIGARIYATARSQAQRDLLSGLGVEYVGDSGGVAFVEEILNLTDGAGMDVVVNSLPGEAIRAGMQLLAPGGRFIELGKTDVCADTSIGLAALARSASLSVVDIDLNVRLQPKRYREYLEQILQHAAQGQLAPLPITEFALDNVVEAFRLLESGEHAGKIAISIPQTGSIAALAPRPPQPLVSPDGGYLVAGGMGGLGLVTARWLAAHGAGLVVVNGRSAPSAEVLAEISDINNQGGRVEVVTGDLADPDTSRRLVAAVQDAGFRLAGVVHSAMVLADEIVLNISESASARVFSPKVAGGWWLHEATKCSDVDWWVSFSSVASLLGAPGQGSYAAANSWIDGLVAHRRSLGLPAAGINWGPWAEVGRAQFFADLGVSMITPAQGLAAMQVVLSADRARTGVFALDARQWFQSFPAAAGSSLFAKLQDSIRVEERSGGRIRAELDGLEGAAAAERPARLAAVIADEIRSVLRSTEPIDHDRPLESLGLDSLMALELRNRLEANLGTTLPVALVWAYPTITDLAGALCERLGYATAADAEEVPDAEQGLSDEEMELLSDLVAASELEAATEGAE</sequence>
<dbReference type="Pfam" id="PF02801">
    <property type="entry name" value="Ketoacyl-synt_C"/>
    <property type="match status" value="1"/>
</dbReference>
<dbReference type="EMBL" id="OCTY01000002">
    <property type="protein sequence ID" value="SOJ54346.1"/>
    <property type="molecule type" value="Genomic_DNA"/>
</dbReference>
<feature type="region of interest" description="Disordered" evidence="7">
    <location>
        <begin position="869"/>
        <end position="892"/>
    </location>
</feature>
<evidence type="ECO:0000256" key="7">
    <source>
        <dbReference type="SAM" id="MobiDB-lite"/>
    </source>
</evidence>
<keyword evidence="12" id="KW-1185">Reference proteome</keyword>
<dbReference type="Pfam" id="PF08659">
    <property type="entry name" value="KR"/>
    <property type="match status" value="1"/>
</dbReference>
<dbReference type="SUPFAM" id="SSF51735">
    <property type="entry name" value="NAD(P)-binding Rossmann-fold domains"/>
    <property type="match status" value="3"/>
</dbReference>
<dbReference type="InterPro" id="IPR042104">
    <property type="entry name" value="PKS_dehydratase_sf"/>
</dbReference>
<dbReference type="SMART" id="SM00823">
    <property type="entry name" value="PKS_PP"/>
    <property type="match status" value="1"/>
</dbReference>
<dbReference type="CDD" id="cd00833">
    <property type="entry name" value="PKS"/>
    <property type="match status" value="1"/>
</dbReference>
<dbReference type="Gene3D" id="3.90.180.10">
    <property type="entry name" value="Medium-chain alcohol dehydrogenases, catalytic domain"/>
    <property type="match status" value="1"/>
</dbReference>
<dbReference type="SUPFAM" id="SSF52151">
    <property type="entry name" value="FabD/lysophospholipase-like"/>
    <property type="match status" value="1"/>
</dbReference>
<feature type="domain" description="Ketosynthase family 3 (KS3)" evidence="9">
    <location>
        <begin position="34"/>
        <end position="462"/>
    </location>
</feature>
<dbReference type="InterPro" id="IPR013968">
    <property type="entry name" value="PKS_KR"/>
</dbReference>
<dbReference type="PROSITE" id="PS00012">
    <property type="entry name" value="PHOSPHOPANTETHEINE"/>
    <property type="match status" value="1"/>
</dbReference>
<protein>
    <submittedName>
        <fullName evidence="11">Phthiocerol/phenolphthiocerol synthesis polyketide synthase type I PpsC</fullName>
        <ecNumber evidence="11">2.3.1.41</ecNumber>
    </submittedName>
</protein>
<dbReference type="Gene3D" id="3.40.50.720">
    <property type="entry name" value="NAD(P)-binding Rossmann-like Domain"/>
    <property type="match status" value="2"/>
</dbReference>
<dbReference type="InterPro" id="IPR057326">
    <property type="entry name" value="KR_dom"/>
</dbReference>
<evidence type="ECO:0000256" key="5">
    <source>
        <dbReference type="ARBA" id="ARBA00023268"/>
    </source>
</evidence>
<dbReference type="InterPro" id="IPR014031">
    <property type="entry name" value="Ketoacyl_synth_C"/>
</dbReference>
<keyword evidence="2" id="KW-0597">Phosphoprotein</keyword>
<dbReference type="RefSeq" id="WP_186242398.1">
    <property type="nucleotide sequence ID" value="NZ_OCTY01000002.1"/>
</dbReference>
<dbReference type="GO" id="GO:0005737">
    <property type="term" value="C:cytoplasm"/>
    <property type="evidence" value="ECO:0007669"/>
    <property type="project" value="TreeGrafter"/>
</dbReference>
<dbReference type="EC" id="2.3.1.41" evidence="11"/>
<evidence type="ECO:0000256" key="6">
    <source>
        <dbReference type="PROSITE-ProRule" id="PRU01363"/>
    </source>
</evidence>
<dbReference type="InterPro" id="IPR016035">
    <property type="entry name" value="Acyl_Trfase/lysoPLipase"/>
</dbReference>
<dbReference type="Gene3D" id="3.40.47.10">
    <property type="match status" value="1"/>
</dbReference>
<dbReference type="SUPFAM" id="SSF47336">
    <property type="entry name" value="ACP-like"/>
    <property type="match status" value="1"/>
</dbReference>
<dbReference type="GO" id="GO:0016491">
    <property type="term" value="F:oxidoreductase activity"/>
    <property type="evidence" value="ECO:0007669"/>
    <property type="project" value="InterPro"/>
</dbReference>
<dbReference type="SUPFAM" id="SSF53901">
    <property type="entry name" value="Thiolase-like"/>
    <property type="match status" value="1"/>
</dbReference>
<dbReference type="Proteomes" id="UP000554965">
    <property type="component" value="Unassembled WGS sequence"/>
</dbReference>
<keyword evidence="4" id="KW-0521">NADP</keyword>
<dbReference type="InterPro" id="IPR020807">
    <property type="entry name" value="PKS_DH"/>
</dbReference>
<dbReference type="FunFam" id="3.40.47.10:FF:000019">
    <property type="entry name" value="Polyketide synthase type I"/>
    <property type="match status" value="1"/>
</dbReference>
<dbReference type="FunFam" id="3.30.70.250:FF:000003">
    <property type="entry name" value="Polyketide beta-ketoacyl synthase Pks3"/>
    <property type="match status" value="1"/>
</dbReference>
<feature type="region of interest" description="C-terminal hotdog fold" evidence="6">
    <location>
        <begin position="1045"/>
        <end position="1197"/>
    </location>
</feature>
<dbReference type="FunFam" id="3.40.50.720:FF:000209">
    <property type="entry name" value="Polyketide synthase Pks12"/>
    <property type="match status" value="1"/>
</dbReference>
<accession>A0A7Z7IKV3</accession>
<dbReference type="SUPFAM" id="SSF55048">
    <property type="entry name" value="Probable ACP-binding domain of malonyl-CoA ACP transacylase"/>
    <property type="match status" value="1"/>
</dbReference>
<feature type="domain" description="Carrier" evidence="8">
    <location>
        <begin position="2011"/>
        <end position="2091"/>
    </location>
</feature>
<evidence type="ECO:0000256" key="2">
    <source>
        <dbReference type="ARBA" id="ARBA00022553"/>
    </source>
</evidence>
<dbReference type="GO" id="GO:0006633">
    <property type="term" value="P:fatty acid biosynthetic process"/>
    <property type="evidence" value="ECO:0007669"/>
    <property type="project" value="InterPro"/>
</dbReference>
<dbReference type="PANTHER" id="PTHR43775">
    <property type="entry name" value="FATTY ACID SYNTHASE"/>
    <property type="match status" value="1"/>
</dbReference>
<dbReference type="PROSITE" id="PS00606">
    <property type="entry name" value="KS3_1"/>
    <property type="match status" value="1"/>
</dbReference>
<dbReference type="InterPro" id="IPR020806">
    <property type="entry name" value="PKS_PP-bd"/>
</dbReference>
<dbReference type="InterPro" id="IPR018201">
    <property type="entry name" value="Ketoacyl_synth_AS"/>
</dbReference>
<dbReference type="SMART" id="SM00822">
    <property type="entry name" value="PKS_KR"/>
    <property type="match status" value="1"/>
</dbReference>
<dbReference type="SMART" id="SM00827">
    <property type="entry name" value="PKS_AT"/>
    <property type="match status" value="1"/>
</dbReference>
<dbReference type="InterPro" id="IPR016036">
    <property type="entry name" value="Malonyl_transacylase_ACP-bd"/>
</dbReference>
<proteinExistence type="predicted"/>
<evidence type="ECO:0000256" key="1">
    <source>
        <dbReference type="ARBA" id="ARBA00022450"/>
    </source>
</evidence>
<dbReference type="InterPro" id="IPR011032">
    <property type="entry name" value="GroES-like_sf"/>
</dbReference>
<dbReference type="Gene3D" id="1.10.1200.10">
    <property type="entry name" value="ACP-like"/>
    <property type="match status" value="1"/>
</dbReference>
<dbReference type="SMART" id="SM01294">
    <property type="entry name" value="PKS_PP_betabranch"/>
    <property type="match status" value="1"/>
</dbReference>
<dbReference type="InterPro" id="IPR009081">
    <property type="entry name" value="PP-bd_ACP"/>
</dbReference>
<dbReference type="InterPro" id="IPR049552">
    <property type="entry name" value="PKS_DH_N"/>
</dbReference>
<organism evidence="11 12">
    <name type="scientific">Mycobacterium simulans</name>
    <dbReference type="NCBI Taxonomy" id="627089"/>
    <lineage>
        <taxon>Bacteria</taxon>
        <taxon>Bacillati</taxon>
        <taxon>Actinomycetota</taxon>
        <taxon>Actinomycetes</taxon>
        <taxon>Mycobacteriales</taxon>
        <taxon>Mycobacteriaceae</taxon>
        <taxon>Mycobacterium</taxon>
    </lineage>
</organism>
<dbReference type="InterPro" id="IPR014030">
    <property type="entry name" value="Ketoacyl_synth_N"/>
</dbReference>
<dbReference type="InterPro" id="IPR036736">
    <property type="entry name" value="ACP-like_sf"/>
</dbReference>
<dbReference type="PANTHER" id="PTHR43775:SF37">
    <property type="entry name" value="SI:DKEY-61P9.11"/>
    <property type="match status" value="1"/>
</dbReference>
<dbReference type="GO" id="GO:0031177">
    <property type="term" value="F:phosphopantetheine binding"/>
    <property type="evidence" value="ECO:0007669"/>
    <property type="project" value="InterPro"/>
</dbReference>
<keyword evidence="5" id="KW-0511">Multifunctional enzyme</keyword>